<dbReference type="SUPFAM" id="SSF46626">
    <property type="entry name" value="Cytochrome c"/>
    <property type="match status" value="1"/>
</dbReference>
<dbReference type="Proteomes" id="UP000005744">
    <property type="component" value="Unassembled WGS sequence"/>
</dbReference>
<accession>I3CCT7</accession>
<dbReference type="AlphaFoldDB" id="I3CCT7"/>
<dbReference type="STRING" id="395493.BegalDRAFT_0512"/>
<dbReference type="InterPro" id="IPR009056">
    <property type="entry name" value="Cyt_c-like_dom"/>
</dbReference>
<evidence type="ECO:0000256" key="3">
    <source>
        <dbReference type="ARBA" id="ARBA00022723"/>
    </source>
</evidence>
<dbReference type="GO" id="GO:0046872">
    <property type="term" value="F:metal ion binding"/>
    <property type="evidence" value="ECO:0007669"/>
    <property type="project" value="UniProtKB-KW"/>
</dbReference>
<evidence type="ECO:0000313" key="9">
    <source>
        <dbReference type="Proteomes" id="UP000005744"/>
    </source>
</evidence>
<dbReference type="RefSeq" id="WP_002683362.1">
    <property type="nucleotide sequence ID" value="NZ_JH600070.1"/>
</dbReference>
<dbReference type="Gene3D" id="1.10.760.10">
    <property type="entry name" value="Cytochrome c-like domain"/>
    <property type="match status" value="1"/>
</dbReference>
<dbReference type="InterPro" id="IPR050597">
    <property type="entry name" value="Cytochrome_c_Oxidase_Subunit"/>
</dbReference>
<keyword evidence="3 6" id="KW-0479">Metal-binding</keyword>
<protein>
    <submittedName>
        <fullName evidence="8">Cytochrome c553</fullName>
    </submittedName>
</protein>
<dbReference type="OrthoDB" id="188778at2"/>
<keyword evidence="2 6" id="KW-0349">Heme</keyword>
<dbReference type="EMBL" id="JH600070">
    <property type="protein sequence ID" value="EIJ41430.1"/>
    <property type="molecule type" value="Genomic_DNA"/>
</dbReference>
<dbReference type="PANTHER" id="PTHR33751">
    <property type="entry name" value="CBB3-TYPE CYTOCHROME C OXIDASE SUBUNIT FIXP"/>
    <property type="match status" value="1"/>
</dbReference>
<evidence type="ECO:0000256" key="6">
    <source>
        <dbReference type="PROSITE-ProRule" id="PRU00433"/>
    </source>
</evidence>
<dbReference type="PROSITE" id="PS51007">
    <property type="entry name" value="CYTC"/>
    <property type="match status" value="1"/>
</dbReference>
<dbReference type="GO" id="GO:0009055">
    <property type="term" value="F:electron transfer activity"/>
    <property type="evidence" value="ECO:0007669"/>
    <property type="project" value="InterPro"/>
</dbReference>
<dbReference type="eggNOG" id="COG2863">
    <property type="taxonomic scope" value="Bacteria"/>
</dbReference>
<dbReference type="Pfam" id="PF00034">
    <property type="entry name" value="Cytochrom_C"/>
    <property type="match status" value="1"/>
</dbReference>
<keyword evidence="1" id="KW-0813">Transport</keyword>
<evidence type="ECO:0000256" key="2">
    <source>
        <dbReference type="ARBA" id="ARBA00022617"/>
    </source>
</evidence>
<evidence type="ECO:0000256" key="5">
    <source>
        <dbReference type="ARBA" id="ARBA00023004"/>
    </source>
</evidence>
<evidence type="ECO:0000256" key="1">
    <source>
        <dbReference type="ARBA" id="ARBA00022448"/>
    </source>
</evidence>
<organism evidence="8 9">
    <name type="scientific">Beggiatoa alba B18LD</name>
    <dbReference type="NCBI Taxonomy" id="395493"/>
    <lineage>
        <taxon>Bacteria</taxon>
        <taxon>Pseudomonadati</taxon>
        <taxon>Pseudomonadota</taxon>
        <taxon>Gammaproteobacteria</taxon>
        <taxon>Thiotrichales</taxon>
        <taxon>Thiotrichaceae</taxon>
        <taxon>Beggiatoa</taxon>
    </lineage>
</organism>
<gene>
    <name evidence="8" type="ORF">BegalDRAFT_0512</name>
</gene>
<dbReference type="InterPro" id="IPR036909">
    <property type="entry name" value="Cyt_c-like_dom_sf"/>
</dbReference>
<keyword evidence="5 6" id="KW-0408">Iron</keyword>
<evidence type="ECO:0000259" key="7">
    <source>
        <dbReference type="PROSITE" id="PS51007"/>
    </source>
</evidence>
<feature type="domain" description="Cytochrome c" evidence="7">
    <location>
        <begin position="1"/>
        <end position="100"/>
    </location>
</feature>
<name>I3CCT7_9GAMM</name>
<keyword evidence="9" id="KW-1185">Reference proteome</keyword>
<proteinExistence type="predicted"/>
<dbReference type="PANTHER" id="PTHR33751:SF9">
    <property type="entry name" value="CYTOCHROME C4"/>
    <property type="match status" value="1"/>
</dbReference>
<evidence type="ECO:0000313" key="8">
    <source>
        <dbReference type="EMBL" id="EIJ41430.1"/>
    </source>
</evidence>
<dbReference type="GO" id="GO:0020037">
    <property type="term" value="F:heme binding"/>
    <property type="evidence" value="ECO:0007669"/>
    <property type="project" value="InterPro"/>
</dbReference>
<sequence length="100" mass="10721">MSIGQQILFSVGLCLLSPLLLAVVPTHVEIQANTCNVCHGEAGESAGTVPSLKGKPVAYLEQILLNYKTDKQLGTIMNRVAKGFTDEEIKAIANYYAGLK</sequence>
<keyword evidence="4" id="KW-0249">Electron transport</keyword>
<reference evidence="8 9" key="1">
    <citation type="submission" date="2011-11" db="EMBL/GenBank/DDBJ databases">
        <title>Improved High-Quality Draft sequence of Beggiatoa alba B18lD.</title>
        <authorList>
            <consortium name="US DOE Joint Genome Institute"/>
            <person name="Lucas S."/>
            <person name="Han J."/>
            <person name="Lapidus A."/>
            <person name="Cheng J.-F."/>
            <person name="Goodwin L."/>
            <person name="Pitluck S."/>
            <person name="Peters L."/>
            <person name="Mikhailova N."/>
            <person name="Held B."/>
            <person name="Detter J.C."/>
            <person name="Han C."/>
            <person name="Tapia R."/>
            <person name="Land M."/>
            <person name="Hauser L."/>
            <person name="Kyrpides N."/>
            <person name="Ivanova N."/>
            <person name="Pagani I."/>
            <person name="Samuel K."/>
            <person name="Teske A."/>
            <person name="Mueller J."/>
            <person name="Woyke T."/>
        </authorList>
    </citation>
    <scope>NUCLEOTIDE SEQUENCE [LARGE SCALE GENOMIC DNA]</scope>
    <source>
        <strain evidence="8 9">B18LD</strain>
    </source>
</reference>
<evidence type="ECO:0000256" key="4">
    <source>
        <dbReference type="ARBA" id="ARBA00022982"/>
    </source>
</evidence>
<dbReference type="HOGENOM" id="CLU_128253_2_2_6"/>